<keyword evidence="3" id="KW-0949">S-adenosyl-L-methionine</keyword>
<keyword evidence="6" id="KW-0411">Iron-sulfur</keyword>
<keyword evidence="2" id="KW-0004">4Fe-4S</keyword>
<dbReference type="GO" id="GO:0002926">
    <property type="term" value="P:tRNA wobble base 5-methoxycarbonylmethyl-2-thiouridinylation"/>
    <property type="evidence" value="ECO:0007669"/>
    <property type="project" value="TreeGrafter"/>
</dbReference>
<dbReference type="InterPro" id="IPR007197">
    <property type="entry name" value="rSAM"/>
</dbReference>
<evidence type="ECO:0000259" key="7">
    <source>
        <dbReference type="SMART" id="SM00729"/>
    </source>
</evidence>
<keyword evidence="5" id="KW-0408">Iron</keyword>
<dbReference type="EMBL" id="LAZR01005076">
    <property type="protein sequence ID" value="KKN03069.1"/>
    <property type="molecule type" value="Genomic_DNA"/>
</dbReference>
<name>A0A0F9MBD8_9ZZZZ</name>
<proteinExistence type="predicted"/>
<protein>
    <recommendedName>
        <fullName evidence="7">Elp3/MiaA/NifB-like radical SAM core domain-containing protein</fullName>
    </recommendedName>
</protein>
<dbReference type="AlphaFoldDB" id="A0A0F9MBD8"/>
<dbReference type="SUPFAM" id="SSF102114">
    <property type="entry name" value="Radical SAM enzymes"/>
    <property type="match status" value="1"/>
</dbReference>
<dbReference type="PANTHER" id="PTHR11135">
    <property type="entry name" value="HISTONE ACETYLTRANSFERASE-RELATED"/>
    <property type="match status" value="1"/>
</dbReference>
<dbReference type="InterPro" id="IPR039661">
    <property type="entry name" value="ELP3"/>
</dbReference>
<evidence type="ECO:0000256" key="3">
    <source>
        <dbReference type="ARBA" id="ARBA00022691"/>
    </source>
</evidence>
<dbReference type="InterPro" id="IPR058240">
    <property type="entry name" value="rSAM_sf"/>
</dbReference>
<dbReference type="InterPro" id="IPR005909">
    <property type="entry name" value="RaSEA"/>
</dbReference>
<organism evidence="8">
    <name type="scientific">marine sediment metagenome</name>
    <dbReference type="NCBI Taxonomy" id="412755"/>
    <lineage>
        <taxon>unclassified sequences</taxon>
        <taxon>metagenomes</taxon>
        <taxon>ecological metagenomes</taxon>
    </lineage>
</organism>
<sequence length="366" mass="42555">MKKFSSSNGSNSLYIEKIKSIRQKALQNRKNYNAKQLNEPISFWIKNDRLINESGKEFTILLRTKGCSWSLGENGGCTMCGYVQDANCEIVNQKQIMNQFDYAINNKIEDVSIDHDNYVMKIFNSGSFFDDTEISNKTRNYIYEKIAKIDNVKEFIIESRPEYLDNEKIAELRKNLKEKYIEIAIGLETVTDYIRTNYINKGMLFNDFKHAVNVCKKNNIGVKAYLLLKPPFLNEQGAIEDCIKSIQTLINLGINTISINPVNVQRGTLVEFLWYRNKYRPPWFYSLFRVLKKALNQNDLDKIRVLSDPSGSGTRRGIHNCLKKECNKVAKQILKNFVLTQNLSVLDQLENKCDCKRDYQFQKLFC</sequence>
<dbReference type="InterPro" id="IPR006638">
    <property type="entry name" value="Elp3/MiaA/NifB-like_rSAM"/>
</dbReference>
<evidence type="ECO:0000313" key="8">
    <source>
        <dbReference type="EMBL" id="KKN03069.1"/>
    </source>
</evidence>
<comment type="caution">
    <text evidence="8">The sequence shown here is derived from an EMBL/GenBank/DDBJ whole genome shotgun (WGS) entry which is preliminary data.</text>
</comment>
<dbReference type="SFLD" id="SFLDS00029">
    <property type="entry name" value="Radical_SAM"/>
    <property type="match status" value="1"/>
</dbReference>
<dbReference type="SMART" id="SM00729">
    <property type="entry name" value="Elp3"/>
    <property type="match status" value="1"/>
</dbReference>
<dbReference type="PIRSF" id="PIRSF004954">
    <property type="entry name" value="Radical_SAM"/>
    <property type="match status" value="1"/>
</dbReference>
<evidence type="ECO:0000256" key="6">
    <source>
        <dbReference type="ARBA" id="ARBA00023014"/>
    </source>
</evidence>
<evidence type="ECO:0000256" key="2">
    <source>
        <dbReference type="ARBA" id="ARBA00022485"/>
    </source>
</evidence>
<dbReference type="GO" id="GO:0003824">
    <property type="term" value="F:catalytic activity"/>
    <property type="evidence" value="ECO:0007669"/>
    <property type="project" value="InterPro"/>
</dbReference>
<dbReference type="NCBIfam" id="TIGR01210">
    <property type="entry name" value="archaeosine biosynthesis radical SAM protein RaSEA"/>
    <property type="match status" value="1"/>
</dbReference>
<dbReference type="PANTHER" id="PTHR11135:SF0">
    <property type="entry name" value="ELONGATOR COMPLEX PROTEIN 3"/>
    <property type="match status" value="1"/>
</dbReference>
<dbReference type="GO" id="GO:0046872">
    <property type="term" value="F:metal ion binding"/>
    <property type="evidence" value="ECO:0007669"/>
    <property type="project" value="UniProtKB-KW"/>
</dbReference>
<feature type="domain" description="Elp3/MiaA/NifB-like radical SAM core" evidence="7">
    <location>
        <begin position="57"/>
        <end position="293"/>
    </location>
</feature>
<evidence type="ECO:0000256" key="4">
    <source>
        <dbReference type="ARBA" id="ARBA00022723"/>
    </source>
</evidence>
<keyword evidence="4" id="KW-0479">Metal-binding</keyword>
<reference evidence="8" key="1">
    <citation type="journal article" date="2015" name="Nature">
        <title>Complex archaea that bridge the gap between prokaryotes and eukaryotes.</title>
        <authorList>
            <person name="Spang A."/>
            <person name="Saw J.H."/>
            <person name="Jorgensen S.L."/>
            <person name="Zaremba-Niedzwiedzka K."/>
            <person name="Martijn J."/>
            <person name="Lind A.E."/>
            <person name="van Eijk R."/>
            <person name="Schleper C."/>
            <person name="Guy L."/>
            <person name="Ettema T.J."/>
        </authorList>
    </citation>
    <scope>NUCLEOTIDE SEQUENCE</scope>
</reference>
<evidence type="ECO:0000256" key="1">
    <source>
        <dbReference type="ARBA" id="ARBA00001966"/>
    </source>
</evidence>
<evidence type="ECO:0000256" key="5">
    <source>
        <dbReference type="ARBA" id="ARBA00023004"/>
    </source>
</evidence>
<gene>
    <name evidence="8" type="ORF">LCGC14_1111420</name>
</gene>
<dbReference type="GO" id="GO:0005737">
    <property type="term" value="C:cytoplasm"/>
    <property type="evidence" value="ECO:0007669"/>
    <property type="project" value="TreeGrafter"/>
</dbReference>
<comment type="cofactor">
    <cofactor evidence="1">
        <name>[4Fe-4S] cluster</name>
        <dbReference type="ChEBI" id="CHEBI:49883"/>
    </cofactor>
</comment>
<accession>A0A0F9MBD8</accession>
<dbReference type="GO" id="GO:0051539">
    <property type="term" value="F:4 iron, 4 sulfur cluster binding"/>
    <property type="evidence" value="ECO:0007669"/>
    <property type="project" value="UniProtKB-KW"/>
</dbReference>